<evidence type="ECO:0000259" key="9">
    <source>
        <dbReference type="PROSITE" id="PS51379"/>
    </source>
</evidence>
<reference evidence="11 13" key="3">
    <citation type="submission" date="2020-05" db="EMBL/GenBank/DDBJ databases">
        <title>FDA dAtabase for Regulatory Grade micrObial Sequences (FDA-ARGOS): Supporting development and validation of Infectious Disease Dx tests.</title>
        <authorList>
            <person name="Pederson C."/>
            <person name="Tallon L."/>
            <person name="Sadzewicz L."/>
            <person name="Zhao X."/>
            <person name="Vavikolanu K."/>
            <person name="Mehta A."/>
            <person name="Aluvathingal J."/>
            <person name="Nadendla S."/>
            <person name="Myers T."/>
            <person name="Yan Y."/>
            <person name="Sichtig H."/>
        </authorList>
    </citation>
    <scope>NUCLEOTIDE SEQUENCE [LARGE SCALE GENOMIC DNA]</scope>
    <source>
        <strain evidence="11 13">FDAARGOS_764</strain>
    </source>
</reference>
<dbReference type="Pfam" id="PF13375">
    <property type="entry name" value="RnfC_N"/>
    <property type="match status" value="1"/>
</dbReference>
<dbReference type="OMA" id="QQLYWYS"/>
<feature type="binding site" evidence="8">
    <location>
        <position position="374"/>
    </location>
    <ligand>
        <name>[4Fe-4S] cluster</name>
        <dbReference type="ChEBI" id="CHEBI:49883"/>
        <label>1</label>
    </ligand>
</feature>
<feature type="binding site" evidence="8">
    <location>
        <position position="417"/>
    </location>
    <ligand>
        <name>[4Fe-4S] cluster</name>
        <dbReference type="ChEBI" id="CHEBI:49883"/>
        <label>1</label>
    </ligand>
</feature>
<keyword evidence="3 8" id="KW-0479">Metal-binding</keyword>
<comment type="cofactor">
    <cofactor evidence="8">
        <name>[4Fe-4S] cluster</name>
        <dbReference type="ChEBI" id="CHEBI:49883"/>
    </cofactor>
    <text evidence="8">Binds 2 [4Fe-4S] clusters per subunit.</text>
</comment>
<evidence type="ECO:0000256" key="4">
    <source>
        <dbReference type="ARBA" id="ARBA00022737"/>
    </source>
</evidence>
<keyword evidence="5 8" id="KW-0249">Electron transport</keyword>
<evidence type="ECO:0000256" key="7">
    <source>
        <dbReference type="ARBA" id="ARBA00023014"/>
    </source>
</evidence>
<evidence type="ECO:0000256" key="1">
    <source>
        <dbReference type="ARBA" id="ARBA00022448"/>
    </source>
</evidence>
<dbReference type="SUPFAM" id="SSF142019">
    <property type="entry name" value="Nqo1 FMN-binding domain-like"/>
    <property type="match status" value="1"/>
</dbReference>
<dbReference type="InterPro" id="IPR019554">
    <property type="entry name" value="Soluble_ligand-bd"/>
</dbReference>
<dbReference type="GO" id="GO:0009055">
    <property type="term" value="F:electron transfer activity"/>
    <property type="evidence" value="ECO:0007669"/>
    <property type="project" value="InterPro"/>
</dbReference>
<evidence type="ECO:0000256" key="5">
    <source>
        <dbReference type="ARBA" id="ARBA00022982"/>
    </source>
</evidence>
<dbReference type="Gene3D" id="3.40.50.11540">
    <property type="entry name" value="NADH-ubiquinone oxidoreductase 51kDa subunit"/>
    <property type="match status" value="1"/>
</dbReference>
<feature type="binding site" evidence="8">
    <location>
        <position position="371"/>
    </location>
    <ligand>
        <name>[4Fe-4S] cluster</name>
        <dbReference type="ChEBI" id="CHEBI:49883"/>
        <label>1</label>
    </ligand>
</feature>
<keyword evidence="8" id="KW-0472">Membrane</keyword>
<dbReference type="RefSeq" id="WP_002841223.1">
    <property type="nucleotide sequence ID" value="NZ_CABKMR010000001.1"/>
</dbReference>
<dbReference type="InterPro" id="IPR011538">
    <property type="entry name" value="Nuo51_FMN-bd"/>
</dbReference>
<feature type="binding site" evidence="8">
    <location>
        <position position="407"/>
    </location>
    <ligand>
        <name>[4Fe-4S] cluster</name>
        <dbReference type="ChEBI" id="CHEBI:49883"/>
        <label>2</label>
    </ligand>
</feature>
<dbReference type="GO" id="GO:0051539">
    <property type="term" value="F:4 iron, 4 sulfur cluster binding"/>
    <property type="evidence" value="ECO:0007669"/>
    <property type="project" value="UniProtKB-KW"/>
</dbReference>
<reference evidence="12" key="2">
    <citation type="submission" date="2017-04" db="EMBL/GenBank/DDBJ databases">
        <title>Finegoldia magna isolated from orthopedic joint implant-associated infections.</title>
        <authorList>
            <person name="Bjorklund S."/>
            <person name="Bruggemann H."/>
            <person name="Jensen A."/>
            <person name="Hellmark B."/>
            <person name="Soderquist B."/>
        </authorList>
    </citation>
    <scope>NUCLEOTIDE SEQUENCE [LARGE SCALE GENOMIC DNA]</scope>
    <source>
        <strain evidence="12">08T492</strain>
    </source>
</reference>
<sequence>MSLENLTFKGGFHMDDHKSYTQNCPLDTNFEPKMVYIPLHQHIGAPCTPIVKVGDEVKVGQKIGESKATISAPVHSSVSGKVMKIEQMVLSNGQKGEVVVIESDGLNELGYTETNDDFTQLSKEVILERIKEAGIVGLGGAGFPTHLKMNKKPDVKIEQVILNGAECEPYLTSDQLNMELYPQKAIGGLKIIMKLMDCDKGYIGVEDNKQKAIGILKNAAKDEKNISICSVKTKYPQGDERRLINAITGKKISKAQRSNERGVQGLNISSAMAIYDAVVHSIPLTHRIVTMTGSAIKEPKNIYVPVGTKFKDLVDYCDGFKETPYKIVVGGPMMGACQYNLEAPTVKTTGGIICMNEKDATLASPEPCIKCAKCVDVCPIGLLPLFLQLKSLNGDFEGAEKMHLNDCIECGTCSYICPSNRPLVEAIVHAKTQLKAQQRKRG</sequence>
<evidence type="ECO:0000256" key="2">
    <source>
        <dbReference type="ARBA" id="ARBA00022485"/>
    </source>
</evidence>
<dbReference type="InterPro" id="IPR010208">
    <property type="entry name" value="Ion_transpt_RnfC/RsxC"/>
</dbReference>
<dbReference type="SUPFAM" id="SSF46548">
    <property type="entry name" value="alpha-helical ferredoxin"/>
    <property type="match status" value="1"/>
</dbReference>
<dbReference type="InterPro" id="IPR017900">
    <property type="entry name" value="4Fe4S_Fe_S_CS"/>
</dbReference>
<gene>
    <name evidence="11" type="primary">rsxC</name>
    <name evidence="8" type="synonym">rnfC</name>
    <name evidence="10" type="ORF">B9N56_01435</name>
    <name evidence="11" type="ORF">FOC70_03545</name>
</gene>
<dbReference type="EMBL" id="CP054000">
    <property type="protein sequence ID" value="QKH79479.1"/>
    <property type="molecule type" value="Genomic_DNA"/>
</dbReference>
<comment type="function">
    <text evidence="8">Part of a membrane-bound complex that couples electron transfer with translocation of ions across the membrane.</text>
</comment>
<feature type="binding site" evidence="8">
    <location>
        <position position="378"/>
    </location>
    <ligand>
        <name>[4Fe-4S] cluster</name>
        <dbReference type="ChEBI" id="CHEBI:49883"/>
        <label>2</label>
    </ligand>
</feature>
<dbReference type="Pfam" id="PF13237">
    <property type="entry name" value="Fer4_10"/>
    <property type="match status" value="1"/>
</dbReference>
<dbReference type="InterPro" id="IPR026902">
    <property type="entry name" value="RnfC_N"/>
</dbReference>
<proteinExistence type="inferred from homology"/>
<evidence type="ECO:0000256" key="6">
    <source>
        <dbReference type="ARBA" id="ARBA00023004"/>
    </source>
</evidence>
<dbReference type="EMBL" id="NDYI01000005">
    <property type="protein sequence ID" value="OXZ39403.1"/>
    <property type="molecule type" value="Genomic_DNA"/>
</dbReference>
<dbReference type="GO" id="GO:0046872">
    <property type="term" value="F:metal ion binding"/>
    <property type="evidence" value="ECO:0007669"/>
    <property type="project" value="UniProtKB-KW"/>
</dbReference>
<keyword evidence="8" id="KW-1003">Cell membrane</keyword>
<dbReference type="AlphaFoldDB" id="A0A233V0L7"/>
<dbReference type="Proteomes" id="UP000502899">
    <property type="component" value="Chromosome"/>
</dbReference>
<comment type="subcellular location">
    <subcellularLocation>
        <location evidence="8">Cell membrane</location>
        <topology evidence="8">Peripheral membrane protein</topology>
    </subcellularLocation>
</comment>
<keyword evidence="6 8" id="KW-0408">Iron</keyword>
<feature type="binding site" evidence="8">
    <location>
        <position position="368"/>
    </location>
    <ligand>
        <name>[4Fe-4S] cluster</name>
        <dbReference type="ChEBI" id="CHEBI:49883"/>
        <label>1</label>
    </ligand>
</feature>
<dbReference type="PROSITE" id="PS00198">
    <property type="entry name" value="4FE4S_FER_1"/>
    <property type="match status" value="1"/>
</dbReference>
<keyword evidence="1 8" id="KW-0813">Transport</keyword>
<evidence type="ECO:0000256" key="8">
    <source>
        <dbReference type="HAMAP-Rule" id="MF_00461"/>
    </source>
</evidence>
<comment type="subunit">
    <text evidence="8">The complex is composed of six subunits: RnfA, RnfB, RnfC, RnfD, RnfE and RnfG.</text>
</comment>
<reference evidence="10" key="1">
    <citation type="journal article" date="2017" name="J. Clin. Microbiol.">
        <title>Finegoldia magna Isolated from Orthopedic Joint Implant-Associated Infections.</title>
        <authorList>
            <person name="Soderquist B."/>
            <person name="Bjorklund S."/>
            <person name="Hellmark B."/>
            <person name="Jensen A."/>
            <person name="Bruggemann H."/>
        </authorList>
    </citation>
    <scope>NUCLEOTIDE SEQUENCE</scope>
    <source>
        <strain evidence="10">08T492</strain>
    </source>
</reference>
<evidence type="ECO:0000313" key="12">
    <source>
        <dbReference type="Proteomes" id="UP000215361"/>
    </source>
</evidence>
<name>A0A233V0L7_FINMA</name>
<feature type="domain" description="4Fe-4S ferredoxin-type" evidence="9">
    <location>
        <begin position="398"/>
        <end position="427"/>
    </location>
</feature>
<dbReference type="Pfam" id="PF10531">
    <property type="entry name" value="SLBB"/>
    <property type="match status" value="1"/>
</dbReference>
<dbReference type="Proteomes" id="UP000215361">
    <property type="component" value="Unassembled WGS sequence"/>
</dbReference>
<dbReference type="InterPro" id="IPR037225">
    <property type="entry name" value="Nuo51_FMN-bd_sf"/>
</dbReference>
<dbReference type="Gene3D" id="3.30.70.20">
    <property type="match status" value="1"/>
</dbReference>
<dbReference type="NCBIfam" id="TIGR01945">
    <property type="entry name" value="rnfC"/>
    <property type="match status" value="1"/>
</dbReference>
<evidence type="ECO:0000256" key="3">
    <source>
        <dbReference type="ARBA" id="ARBA00022723"/>
    </source>
</evidence>
<dbReference type="NCBIfam" id="NF003454">
    <property type="entry name" value="PRK05035.1"/>
    <property type="match status" value="1"/>
</dbReference>
<protein>
    <recommendedName>
        <fullName evidence="8">Ion-translocating oxidoreductase complex subunit C</fullName>
        <ecNumber evidence="8">7.-.-.-</ecNumber>
    </recommendedName>
    <alternativeName>
        <fullName evidence="8">Rnf electron transport complex subunit C</fullName>
    </alternativeName>
</protein>
<feature type="binding site" evidence="8">
    <location>
        <position position="410"/>
    </location>
    <ligand>
        <name>[4Fe-4S] cluster</name>
        <dbReference type="ChEBI" id="CHEBI:49883"/>
        <label>2</label>
    </ligand>
</feature>
<keyword evidence="8" id="KW-1278">Translocase</keyword>
<accession>A0A233V0L7</accession>
<dbReference type="GO" id="GO:0022900">
    <property type="term" value="P:electron transport chain"/>
    <property type="evidence" value="ECO:0007669"/>
    <property type="project" value="UniProtKB-UniRule"/>
</dbReference>
<dbReference type="HAMAP" id="MF_00461">
    <property type="entry name" value="RsxC_RnfC"/>
    <property type="match status" value="1"/>
</dbReference>
<evidence type="ECO:0000313" key="11">
    <source>
        <dbReference type="EMBL" id="QKH79479.1"/>
    </source>
</evidence>
<evidence type="ECO:0000313" key="13">
    <source>
        <dbReference type="Proteomes" id="UP000502899"/>
    </source>
</evidence>
<organism evidence="10 12">
    <name type="scientific">Finegoldia magna</name>
    <name type="common">Peptostreptococcus magnus</name>
    <dbReference type="NCBI Taxonomy" id="1260"/>
    <lineage>
        <taxon>Bacteria</taxon>
        <taxon>Bacillati</taxon>
        <taxon>Bacillota</taxon>
        <taxon>Tissierellia</taxon>
        <taxon>Tissierellales</taxon>
        <taxon>Peptoniphilaceae</taxon>
        <taxon>Finegoldia</taxon>
    </lineage>
</organism>
<keyword evidence="4 8" id="KW-0677">Repeat</keyword>
<evidence type="ECO:0000313" key="10">
    <source>
        <dbReference type="EMBL" id="OXZ39403.1"/>
    </source>
</evidence>
<dbReference type="PROSITE" id="PS51379">
    <property type="entry name" value="4FE4S_FER_2"/>
    <property type="match status" value="2"/>
</dbReference>
<comment type="similarity">
    <text evidence="8">Belongs to the 4Fe4S bacterial-type ferredoxin family. RnfC subfamily.</text>
</comment>
<feature type="binding site" evidence="8">
    <location>
        <position position="413"/>
    </location>
    <ligand>
        <name>[4Fe-4S] cluster</name>
        <dbReference type="ChEBI" id="CHEBI:49883"/>
        <label>2</label>
    </ligand>
</feature>
<dbReference type="GO" id="GO:0005886">
    <property type="term" value="C:plasma membrane"/>
    <property type="evidence" value="ECO:0007669"/>
    <property type="project" value="UniProtKB-SubCell"/>
</dbReference>
<keyword evidence="2 8" id="KW-0004">4Fe-4S</keyword>
<dbReference type="PANTHER" id="PTHR43034">
    <property type="entry name" value="ION-TRANSLOCATING OXIDOREDUCTASE COMPLEX SUBUNIT C"/>
    <property type="match status" value="1"/>
</dbReference>
<dbReference type="InterPro" id="IPR017896">
    <property type="entry name" value="4Fe4S_Fe-S-bd"/>
</dbReference>
<dbReference type="EC" id="7.-.-.-" evidence="8"/>
<keyword evidence="7 8" id="KW-0411">Iron-sulfur</keyword>
<dbReference type="Pfam" id="PF01512">
    <property type="entry name" value="Complex1_51K"/>
    <property type="match status" value="1"/>
</dbReference>
<dbReference type="PANTHER" id="PTHR43034:SF2">
    <property type="entry name" value="ION-TRANSLOCATING OXIDOREDUCTASE COMPLEX SUBUNIT C"/>
    <property type="match status" value="1"/>
</dbReference>
<feature type="domain" description="4Fe-4S ferredoxin-type" evidence="9">
    <location>
        <begin position="358"/>
        <end position="388"/>
    </location>
</feature>